<dbReference type="AlphaFoldDB" id="A0A512M8T9"/>
<evidence type="ECO:0000313" key="3">
    <source>
        <dbReference type="EMBL" id="GEP43149.1"/>
    </source>
</evidence>
<dbReference type="SUPFAM" id="SSF51215">
    <property type="entry name" value="Regulatory protein AraC"/>
    <property type="match status" value="1"/>
</dbReference>
<evidence type="ECO:0000313" key="4">
    <source>
        <dbReference type="Proteomes" id="UP000321577"/>
    </source>
</evidence>
<proteinExistence type="predicted"/>
<sequence length="202" mass="22287">MNRGTIPQFGMTKAGSAELRQQGVGVVPFMHSVVVDPQRLKPHYHEFFQVFLLQGRAQVMHDFVEFTAEGSTVVFLSPGQVHTALPQRGMRGTTVSFTQAFFDHHSAPPSLLFEFPFFFPAEVRPWLSIPPKDPFRIIETFAELQREFDAAQPGADEILRALLHILLVRSNRLFAKGEPAEGSLARGAVDAAVSSRGGAALS</sequence>
<accession>A0A512M8T9</accession>
<dbReference type="InterPro" id="IPR037923">
    <property type="entry name" value="HTH-like"/>
</dbReference>
<dbReference type="InterPro" id="IPR003313">
    <property type="entry name" value="AraC-bd"/>
</dbReference>
<evidence type="ECO:0000259" key="2">
    <source>
        <dbReference type="Pfam" id="PF02311"/>
    </source>
</evidence>
<evidence type="ECO:0000256" key="1">
    <source>
        <dbReference type="ARBA" id="ARBA00023125"/>
    </source>
</evidence>
<dbReference type="GO" id="GO:0003677">
    <property type="term" value="F:DNA binding"/>
    <property type="evidence" value="ECO:0007669"/>
    <property type="project" value="UniProtKB-KW"/>
</dbReference>
<organism evidence="3 4">
    <name type="scientific">Brevifollis gellanilyticus</name>
    <dbReference type="NCBI Taxonomy" id="748831"/>
    <lineage>
        <taxon>Bacteria</taxon>
        <taxon>Pseudomonadati</taxon>
        <taxon>Verrucomicrobiota</taxon>
        <taxon>Verrucomicrobiia</taxon>
        <taxon>Verrucomicrobiales</taxon>
        <taxon>Verrucomicrobiaceae</taxon>
    </lineage>
</organism>
<keyword evidence="4" id="KW-1185">Reference proteome</keyword>
<keyword evidence="1" id="KW-0238">DNA-binding</keyword>
<feature type="domain" description="AraC-type arabinose-binding/dimerisation" evidence="2">
    <location>
        <begin position="39"/>
        <end position="164"/>
    </location>
</feature>
<dbReference type="Pfam" id="PF02311">
    <property type="entry name" value="AraC_binding"/>
    <property type="match status" value="1"/>
</dbReference>
<dbReference type="Proteomes" id="UP000321577">
    <property type="component" value="Unassembled WGS sequence"/>
</dbReference>
<protein>
    <recommendedName>
        <fullName evidence="2">AraC-type arabinose-binding/dimerisation domain-containing protein</fullName>
    </recommendedName>
</protein>
<dbReference type="GO" id="GO:0006355">
    <property type="term" value="P:regulation of DNA-templated transcription"/>
    <property type="evidence" value="ECO:0007669"/>
    <property type="project" value="InterPro"/>
</dbReference>
<gene>
    <name evidence="3" type="ORF">BGE01nite_24400</name>
</gene>
<name>A0A512M8T9_9BACT</name>
<dbReference type="EMBL" id="BKAG01000015">
    <property type="protein sequence ID" value="GEP43149.1"/>
    <property type="molecule type" value="Genomic_DNA"/>
</dbReference>
<reference evidence="3 4" key="1">
    <citation type="submission" date="2019-07" db="EMBL/GenBank/DDBJ databases">
        <title>Whole genome shotgun sequence of Brevifollis gellanilyticus NBRC 108608.</title>
        <authorList>
            <person name="Hosoyama A."/>
            <person name="Uohara A."/>
            <person name="Ohji S."/>
            <person name="Ichikawa N."/>
        </authorList>
    </citation>
    <scope>NUCLEOTIDE SEQUENCE [LARGE SCALE GENOMIC DNA]</scope>
    <source>
        <strain evidence="3 4">NBRC 108608</strain>
    </source>
</reference>
<comment type="caution">
    <text evidence="3">The sequence shown here is derived from an EMBL/GenBank/DDBJ whole genome shotgun (WGS) entry which is preliminary data.</text>
</comment>